<sequence length="309" mass="33919">MGTCSKPVLDAGQPFLTGNPLVATLAVKGSTRGRRASVCVQASLAGRLGRVVKSYFFFYGDSAMAELEDPRKLLDQAVTDMQADMAKMRTASAQVQVAQRQMEERYRSAQTAADDWKRRAEWALRKGDEDLAREALKRRKTFETTAQTMKQQLEAHMKASQTLRSNISMLESKVAEAISKKETLKARALSAQATKMLNEEISGLVGGLRSSSNSSVAAFARMEQKVEQLEAEAESAGQLGFFNDALESRFALMEGGSFVDDELLKLKMDMLAEGSSASLPSGRAEAPRAFESIPNFQTRSNNNVDIVWP</sequence>
<name>A0ABR2Z0C1_9CHLO</name>
<dbReference type="PANTHER" id="PTHR31088:SF6">
    <property type="entry name" value="PHAGE SHOCK PROTEIN A"/>
    <property type="match status" value="1"/>
</dbReference>
<accession>A0ABR2Z0C1</accession>
<dbReference type="EMBL" id="JALJOT010000002">
    <property type="protein sequence ID" value="KAK9917357.1"/>
    <property type="molecule type" value="Genomic_DNA"/>
</dbReference>
<gene>
    <name evidence="3" type="ORF">WJX75_003500</name>
</gene>
<dbReference type="PANTHER" id="PTHR31088">
    <property type="entry name" value="MEMBRANE-ASSOCIATED PROTEIN VIPP1, CHLOROPLASTIC"/>
    <property type="match status" value="1"/>
</dbReference>
<reference evidence="3 4" key="1">
    <citation type="journal article" date="2024" name="Nat. Commun.">
        <title>Phylogenomics reveals the evolutionary origins of lichenization in chlorophyte algae.</title>
        <authorList>
            <person name="Puginier C."/>
            <person name="Libourel C."/>
            <person name="Otte J."/>
            <person name="Skaloud P."/>
            <person name="Haon M."/>
            <person name="Grisel S."/>
            <person name="Petersen M."/>
            <person name="Berrin J.G."/>
            <person name="Delaux P.M."/>
            <person name="Dal Grande F."/>
            <person name="Keller J."/>
        </authorList>
    </citation>
    <scope>NUCLEOTIDE SEQUENCE [LARGE SCALE GENOMIC DNA]</scope>
    <source>
        <strain evidence="3 4">SAG 216-7</strain>
    </source>
</reference>
<evidence type="ECO:0000256" key="2">
    <source>
        <dbReference type="SAM" id="Coils"/>
    </source>
</evidence>
<dbReference type="InterPro" id="IPR007157">
    <property type="entry name" value="PspA_VIPP1"/>
</dbReference>
<feature type="coiled-coil region" evidence="2">
    <location>
        <begin position="212"/>
        <end position="239"/>
    </location>
</feature>
<comment type="caution">
    <text evidence="3">The sequence shown here is derived from an EMBL/GenBank/DDBJ whole genome shotgun (WGS) entry which is preliminary data.</text>
</comment>
<comment type="similarity">
    <text evidence="1">Belongs to the PspA/Vipp/IM30 family.</text>
</comment>
<keyword evidence="4" id="KW-1185">Reference proteome</keyword>
<organism evidence="3 4">
    <name type="scientific">Coccomyxa subellipsoidea</name>
    <dbReference type="NCBI Taxonomy" id="248742"/>
    <lineage>
        <taxon>Eukaryota</taxon>
        <taxon>Viridiplantae</taxon>
        <taxon>Chlorophyta</taxon>
        <taxon>core chlorophytes</taxon>
        <taxon>Trebouxiophyceae</taxon>
        <taxon>Trebouxiophyceae incertae sedis</taxon>
        <taxon>Coccomyxaceae</taxon>
        <taxon>Coccomyxa</taxon>
    </lineage>
</organism>
<proteinExistence type="inferred from homology"/>
<evidence type="ECO:0000313" key="3">
    <source>
        <dbReference type="EMBL" id="KAK9917357.1"/>
    </source>
</evidence>
<keyword evidence="2" id="KW-0175">Coiled coil</keyword>
<dbReference type="Pfam" id="PF04012">
    <property type="entry name" value="PspA_IM30"/>
    <property type="match status" value="1"/>
</dbReference>
<evidence type="ECO:0000313" key="4">
    <source>
        <dbReference type="Proteomes" id="UP001491310"/>
    </source>
</evidence>
<evidence type="ECO:0008006" key="5">
    <source>
        <dbReference type="Google" id="ProtNLM"/>
    </source>
</evidence>
<dbReference type="Proteomes" id="UP001491310">
    <property type="component" value="Unassembled WGS sequence"/>
</dbReference>
<evidence type="ECO:0000256" key="1">
    <source>
        <dbReference type="ARBA" id="ARBA00043985"/>
    </source>
</evidence>
<protein>
    <recommendedName>
        <fullName evidence="5">PspA/IM30</fullName>
    </recommendedName>
</protein>